<comment type="caution">
    <text evidence="5">The sequence shown here is derived from an EMBL/GenBank/DDBJ whole genome shotgun (WGS) entry which is preliminary data.</text>
</comment>
<dbReference type="GO" id="GO:0019243">
    <property type="term" value="P:methylglyoxal catabolic process to D-lactate via S-lactoyl-glutathione"/>
    <property type="evidence" value="ECO:0007669"/>
    <property type="project" value="TreeGrafter"/>
</dbReference>
<dbReference type="SUPFAM" id="SSF52317">
    <property type="entry name" value="Class I glutamine amidotransferase-like"/>
    <property type="match status" value="1"/>
</dbReference>
<dbReference type="PANTHER" id="PTHR48094">
    <property type="entry name" value="PROTEIN/NUCLEIC ACID DEGLYCASE DJ-1-RELATED"/>
    <property type="match status" value="1"/>
</dbReference>
<dbReference type="PANTHER" id="PTHR48094:SF11">
    <property type="entry name" value="GLUTATHIONE-INDEPENDENT GLYOXALASE HSP31-RELATED"/>
    <property type="match status" value="1"/>
</dbReference>
<evidence type="ECO:0000313" key="5">
    <source>
        <dbReference type="EMBL" id="NWB99562.1"/>
    </source>
</evidence>
<comment type="similarity">
    <text evidence="3">Belongs to the peptidase C56 family. HSP31-like subfamily.</text>
</comment>
<keyword evidence="5" id="KW-0315">Glutamine amidotransferase</keyword>
<dbReference type="RefSeq" id="WP_177105153.1">
    <property type="nucleotide sequence ID" value="NZ_JACAQB010000024.1"/>
</dbReference>
<dbReference type="GO" id="GO:0005737">
    <property type="term" value="C:cytoplasm"/>
    <property type="evidence" value="ECO:0007669"/>
    <property type="project" value="TreeGrafter"/>
</dbReference>
<dbReference type="Gene3D" id="3.40.50.880">
    <property type="match status" value="1"/>
</dbReference>
<dbReference type="InterPro" id="IPR002818">
    <property type="entry name" value="DJ-1/PfpI"/>
</dbReference>
<keyword evidence="1" id="KW-0346">Stress response</keyword>
<dbReference type="Pfam" id="PF01965">
    <property type="entry name" value="DJ-1_PfpI"/>
    <property type="match status" value="1"/>
</dbReference>
<dbReference type="Proteomes" id="UP000539985">
    <property type="component" value="Unassembled WGS sequence"/>
</dbReference>
<protein>
    <submittedName>
        <fullName evidence="5">Type 1 glutamine amidotransferase domain-containing protein</fullName>
    </submittedName>
</protein>
<dbReference type="GO" id="GO:0019172">
    <property type="term" value="F:glyoxalase III activity"/>
    <property type="evidence" value="ECO:0007669"/>
    <property type="project" value="TreeGrafter"/>
</dbReference>
<evidence type="ECO:0000256" key="2">
    <source>
        <dbReference type="ARBA" id="ARBA00023239"/>
    </source>
</evidence>
<dbReference type="GO" id="GO:0016740">
    <property type="term" value="F:transferase activity"/>
    <property type="evidence" value="ECO:0007669"/>
    <property type="project" value="UniProtKB-KW"/>
</dbReference>
<dbReference type="InterPro" id="IPR050325">
    <property type="entry name" value="Prot/Nucl_acid_deglycase"/>
</dbReference>
<evidence type="ECO:0000313" key="6">
    <source>
        <dbReference type="Proteomes" id="UP000539985"/>
    </source>
</evidence>
<dbReference type="InterPro" id="IPR029062">
    <property type="entry name" value="Class_I_gatase-like"/>
</dbReference>
<reference evidence="5 6" key="1">
    <citation type="submission" date="2020-04" db="EMBL/GenBank/DDBJ databases">
        <title>Molecular characterization of pseudomonads from Agaricus bisporus reveal novel blotch 2 pathogens in Western Europe.</title>
        <authorList>
            <person name="Taparia T."/>
            <person name="Krijger M."/>
            <person name="Haynes E."/>
            <person name="Elpinstone J.G."/>
            <person name="Noble R."/>
            <person name="Van Der Wolf J."/>
        </authorList>
    </citation>
    <scope>NUCLEOTIDE SEQUENCE [LARGE SCALE GENOMIC DNA]</scope>
    <source>
        <strain evidence="5 6">H7001</strain>
    </source>
</reference>
<sequence>MNISKRILMVLTSQATMGDTERPTGVWFEELTTPYYSFIDAGFEVLLASPKGGQIPLDPHSREEKVPSVERFLNDPKAMTLLQVSQTLNDVADMNFAAVFLPGGHGTMWDLPANTELAALLSKTWRDGKVVAAVCHGPAGLLSAVDEQGRPLVSGRKISAFSNEEEEAAGLTAAMPFLLEDRVRELGGLYEGVPKFEPFAIRDGRLVTGQNPMSSEKTAQLTVEAINSQVLSIA</sequence>
<gene>
    <name evidence="5" type="ORF">HX882_27115</name>
</gene>
<proteinExistence type="inferred from homology"/>
<feature type="domain" description="DJ-1/PfpI" evidence="4">
    <location>
        <begin position="30"/>
        <end position="217"/>
    </location>
</feature>
<organism evidence="5 6">
    <name type="scientific">Pseudomonas gingeri</name>
    <dbReference type="NCBI Taxonomy" id="117681"/>
    <lineage>
        <taxon>Bacteria</taxon>
        <taxon>Pseudomonadati</taxon>
        <taxon>Pseudomonadota</taxon>
        <taxon>Gammaproteobacteria</taxon>
        <taxon>Pseudomonadales</taxon>
        <taxon>Pseudomonadaceae</taxon>
        <taxon>Pseudomonas</taxon>
    </lineage>
</organism>
<evidence type="ECO:0000256" key="1">
    <source>
        <dbReference type="ARBA" id="ARBA00023016"/>
    </source>
</evidence>
<dbReference type="EMBL" id="JACAQB010000024">
    <property type="protein sequence ID" value="NWB99562.1"/>
    <property type="molecule type" value="Genomic_DNA"/>
</dbReference>
<evidence type="ECO:0000256" key="3">
    <source>
        <dbReference type="ARBA" id="ARBA00038493"/>
    </source>
</evidence>
<keyword evidence="2" id="KW-0456">Lyase</keyword>
<evidence type="ECO:0000259" key="4">
    <source>
        <dbReference type="Pfam" id="PF01965"/>
    </source>
</evidence>
<accession>A0A7Y7XGS8</accession>
<dbReference type="CDD" id="cd03141">
    <property type="entry name" value="GATase1_Hsp31_like"/>
    <property type="match status" value="1"/>
</dbReference>
<dbReference type="AlphaFoldDB" id="A0A7Y7XGS8"/>
<keyword evidence="5" id="KW-0808">Transferase</keyword>
<name>A0A7Y7XGS8_9PSED</name>